<accession>A0A6M0Q2V2</accession>
<dbReference type="EMBL" id="JAAIWM010000001">
    <property type="protein sequence ID" value="NEY70711.1"/>
    <property type="molecule type" value="Genomic_DNA"/>
</dbReference>
<sequence length="313" mass="35970">MVEELNKKIRIAQEHVRVKTKMEKQLITYNKELEYLHLKLEGLKATLHLENQDVEKLEGLSVNALFLTILGTKDERLLQEKQEAALAKLLYDEVKAELNSLQDEIKTIKNNLEGVCSAEEELKQLLSEKEQYIKTQYSLYINHMDQLGAENNLLSVKHQELEEALVAAVNVRKSLNNVIASLENAKGWGTFDLFDGSVLSTALKHNHVDEAKNYMHDAQHLAKKLQKELEDIGLDFSHSIDLTSLAKFADYFFDGLITDWVIQNEINDSLEQVKVYNDQVLAIVRRINAEQLRVITQMNKIDFQKKQLIEQAV</sequence>
<evidence type="ECO:0000256" key="1">
    <source>
        <dbReference type="SAM" id="Coils"/>
    </source>
</evidence>
<feature type="coiled-coil region" evidence="1">
    <location>
        <begin position="84"/>
        <end position="118"/>
    </location>
</feature>
<comment type="caution">
    <text evidence="2">The sequence shown here is derived from an EMBL/GenBank/DDBJ whole genome shotgun (WGS) entry which is preliminary data.</text>
</comment>
<protein>
    <submittedName>
        <fullName evidence="2">Uncharacterized protein</fullName>
    </submittedName>
</protein>
<name>A0A6M0Q2V2_9BACI</name>
<dbReference type="AlphaFoldDB" id="A0A6M0Q2V2"/>
<dbReference type="RefSeq" id="WP_163177575.1">
    <property type="nucleotide sequence ID" value="NZ_JAAIWM010000001.1"/>
</dbReference>
<dbReference type="Proteomes" id="UP000481043">
    <property type="component" value="Unassembled WGS sequence"/>
</dbReference>
<proteinExistence type="predicted"/>
<organism evidence="2 3">
    <name type="scientific">Bacillus mesophilus</name>
    <dbReference type="NCBI Taxonomy" id="1808955"/>
    <lineage>
        <taxon>Bacteria</taxon>
        <taxon>Bacillati</taxon>
        <taxon>Bacillota</taxon>
        <taxon>Bacilli</taxon>
        <taxon>Bacillales</taxon>
        <taxon>Bacillaceae</taxon>
        <taxon>Bacillus</taxon>
    </lineage>
</organism>
<keyword evidence="3" id="KW-1185">Reference proteome</keyword>
<keyword evidence="1" id="KW-0175">Coiled coil</keyword>
<reference evidence="2 3" key="1">
    <citation type="submission" date="2020-02" db="EMBL/GenBank/DDBJ databases">
        <title>Bacillus aquiflavi sp. nov., isolated from yellow water of strong flavor Chinese baijiu in Yibin region of China.</title>
        <authorList>
            <person name="Xie J."/>
        </authorList>
    </citation>
    <scope>NUCLEOTIDE SEQUENCE [LARGE SCALE GENOMIC DNA]</scope>
    <source>
        <strain evidence="2 3">SA4</strain>
    </source>
</reference>
<gene>
    <name evidence="2" type="ORF">G4D63_03050</name>
</gene>
<evidence type="ECO:0000313" key="2">
    <source>
        <dbReference type="EMBL" id="NEY70711.1"/>
    </source>
</evidence>
<evidence type="ECO:0000313" key="3">
    <source>
        <dbReference type="Proteomes" id="UP000481043"/>
    </source>
</evidence>